<gene>
    <name evidence="3" type="ORF">UFOVP116_319</name>
</gene>
<dbReference type="Pfam" id="PF08240">
    <property type="entry name" value="ADH_N"/>
    <property type="match status" value="1"/>
</dbReference>
<accession>A0A6J5LEZ6</accession>
<evidence type="ECO:0000313" key="3">
    <source>
        <dbReference type="EMBL" id="CAB4130199.1"/>
    </source>
</evidence>
<dbReference type="EMBL" id="LR796237">
    <property type="protein sequence ID" value="CAB4130199.1"/>
    <property type="molecule type" value="Genomic_DNA"/>
</dbReference>
<proteinExistence type="predicted"/>
<evidence type="ECO:0000256" key="1">
    <source>
        <dbReference type="ARBA" id="ARBA00023002"/>
    </source>
</evidence>
<feature type="domain" description="Alcohol dehydrogenase-like N-terminal" evidence="2">
    <location>
        <begin position="26"/>
        <end position="83"/>
    </location>
</feature>
<dbReference type="InterPro" id="IPR011032">
    <property type="entry name" value="GroES-like_sf"/>
</dbReference>
<dbReference type="Gene3D" id="3.90.180.10">
    <property type="entry name" value="Medium-chain alcohol dehydrogenases, catalytic domain"/>
    <property type="match status" value="1"/>
</dbReference>
<dbReference type="SUPFAM" id="SSF50129">
    <property type="entry name" value="GroES-like"/>
    <property type="match status" value="1"/>
</dbReference>
<keyword evidence="1" id="KW-0560">Oxidoreductase</keyword>
<name>A0A6J5LEZ6_9CAUD</name>
<dbReference type="PANTHER" id="PTHR43401">
    <property type="entry name" value="L-THREONINE 3-DEHYDROGENASE"/>
    <property type="match status" value="1"/>
</dbReference>
<reference evidence="3" key="1">
    <citation type="submission" date="2020-04" db="EMBL/GenBank/DDBJ databases">
        <authorList>
            <person name="Chiriac C."/>
            <person name="Salcher M."/>
            <person name="Ghai R."/>
            <person name="Kavagutti S V."/>
        </authorList>
    </citation>
    <scope>NUCLEOTIDE SEQUENCE</scope>
</reference>
<dbReference type="GO" id="GO:0016491">
    <property type="term" value="F:oxidoreductase activity"/>
    <property type="evidence" value="ECO:0007669"/>
    <property type="project" value="UniProtKB-KW"/>
</dbReference>
<dbReference type="InterPro" id="IPR050129">
    <property type="entry name" value="Zn_alcohol_dh"/>
</dbReference>
<organism evidence="3">
    <name type="scientific">uncultured Caudovirales phage</name>
    <dbReference type="NCBI Taxonomy" id="2100421"/>
    <lineage>
        <taxon>Viruses</taxon>
        <taxon>Duplodnaviria</taxon>
        <taxon>Heunggongvirae</taxon>
        <taxon>Uroviricota</taxon>
        <taxon>Caudoviricetes</taxon>
        <taxon>Peduoviridae</taxon>
        <taxon>Maltschvirus</taxon>
        <taxon>Maltschvirus maltsch</taxon>
    </lineage>
</organism>
<evidence type="ECO:0000259" key="2">
    <source>
        <dbReference type="Pfam" id="PF08240"/>
    </source>
</evidence>
<dbReference type="InterPro" id="IPR013154">
    <property type="entry name" value="ADH-like_N"/>
</dbReference>
<dbReference type="PANTHER" id="PTHR43401:SF2">
    <property type="entry name" value="L-THREONINE 3-DEHYDROGENASE"/>
    <property type="match status" value="1"/>
</dbReference>
<sequence>MKVRVLQTTGNGSFTEVEWEKPEITADEIEVASVMTGVCRSDIDMMNGKFGPLPVAMQGHEGLGKVTKVGANITNITVGAYVATRGEPAYADHYNVRRGEFVKVPSAEPKFILEPVACGINLIFQNKSAIAERAGAGKRMLILGSGFLAWTAYNTVKLSNYHYSIDVVGSSNTAMWLGAGESLFKEPNGSYDVVIDLSNSDIVFRGDCLNNNALVILAAEKHPKIVTDFSKLLWKSCTISCPSPRNSQFIESMEQAVTWVSSGQLVVDRFWSKGYNRDKDWQAAFSDGNLRIPDYGRGYIYWEKKMEEANKKQVRDVITKNIKSARRWIWVTFQKVGFHKYPAAASEASLHDVRYLASRHRHLFKFKVQMEIFHSDRELEFHQVLNYCESLFTTQSIDIDSKSVEMLADDLYTKLAEKYPGRGIKINVSEDGECGCWIEYESPNDNILFTGTRVQTTRR</sequence>
<protein>
    <submittedName>
        <fullName evidence="3">Alcohol dehydrogenase, N-terminal</fullName>
    </submittedName>
</protein>